<accession>A0ACB8S579</accession>
<sequence length="186" mass="20152">MHNGQTASGVTSCRRTVLEALTFRSILPNCPPPLSPTAPPRPLPAYTHHVRTCHDQCPQAVGDQRTDPAAALGARAGTAPCADAAHAVRPVAALRLPVPVADAVAHRARALRLRPPVPLRPRPPRAPLPRLLLLLLHHLLPVRVRVQRVARRTRRTGHPGAEPHARGRCVRTRRARPACARPPSHA</sequence>
<reference evidence="1" key="1">
    <citation type="submission" date="2021-02" db="EMBL/GenBank/DDBJ databases">
        <authorList>
            <consortium name="DOE Joint Genome Institute"/>
            <person name="Ahrendt S."/>
            <person name="Looney B.P."/>
            <person name="Miyauchi S."/>
            <person name="Morin E."/>
            <person name="Drula E."/>
            <person name="Courty P.E."/>
            <person name="Chicoki N."/>
            <person name="Fauchery L."/>
            <person name="Kohler A."/>
            <person name="Kuo A."/>
            <person name="Labutti K."/>
            <person name="Pangilinan J."/>
            <person name="Lipzen A."/>
            <person name="Riley R."/>
            <person name="Andreopoulos W."/>
            <person name="He G."/>
            <person name="Johnson J."/>
            <person name="Barry K.W."/>
            <person name="Grigoriev I.V."/>
            <person name="Nagy L."/>
            <person name="Hibbett D."/>
            <person name="Henrissat B."/>
            <person name="Matheny P.B."/>
            <person name="Labbe J."/>
            <person name="Martin F."/>
        </authorList>
    </citation>
    <scope>NUCLEOTIDE SEQUENCE</scope>
    <source>
        <strain evidence="1">FP105234-sp</strain>
    </source>
</reference>
<evidence type="ECO:0000313" key="1">
    <source>
        <dbReference type="EMBL" id="KAI0051045.1"/>
    </source>
</evidence>
<reference evidence="1" key="2">
    <citation type="journal article" date="2022" name="New Phytol.">
        <title>Evolutionary transition to the ectomycorrhizal habit in the genomes of a hyperdiverse lineage of mushroom-forming fungi.</title>
        <authorList>
            <person name="Looney B."/>
            <person name="Miyauchi S."/>
            <person name="Morin E."/>
            <person name="Drula E."/>
            <person name="Courty P.E."/>
            <person name="Kohler A."/>
            <person name="Kuo A."/>
            <person name="LaButti K."/>
            <person name="Pangilinan J."/>
            <person name="Lipzen A."/>
            <person name="Riley R."/>
            <person name="Andreopoulos W."/>
            <person name="He G."/>
            <person name="Johnson J."/>
            <person name="Nolan M."/>
            <person name="Tritt A."/>
            <person name="Barry K.W."/>
            <person name="Grigoriev I.V."/>
            <person name="Nagy L.G."/>
            <person name="Hibbett D."/>
            <person name="Henrissat B."/>
            <person name="Matheny P.B."/>
            <person name="Labbe J."/>
            <person name="Martin F.M."/>
        </authorList>
    </citation>
    <scope>NUCLEOTIDE SEQUENCE</scope>
    <source>
        <strain evidence="1">FP105234-sp</strain>
    </source>
</reference>
<organism evidence="1 2">
    <name type="scientific">Auriscalpium vulgare</name>
    <dbReference type="NCBI Taxonomy" id="40419"/>
    <lineage>
        <taxon>Eukaryota</taxon>
        <taxon>Fungi</taxon>
        <taxon>Dikarya</taxon>
        <taxon>Basidiomycota</taxon>
        <taxon>Agaricomycotina</taxon>
        <taxon>Agaricomycetes</taxon>
        <taxon>Russulales</taxon>
        <taxon>Auriscalpiaceae</taxon>
        <taxon>Auriscalpium</taxon>
    </lineage>
</organism>
<comment type="caution">
    <text evidence="1">The sequence shown here is derived from an EMBL/GenBank/DDBJ whole genome shotgun (WGS) entry which is preliminary data.</text>
</comment>
<name>A0ACB8S579_9AGAM</name>
<evidence type="ECO:0000313" key="2">
    <source>
        <dbReference type="Proteomes" id="UP000814033"/>
    </source>
</evidence>
<keyword evidence="2" id="KW-1185">Reference proteome</keyword>
<dbReference type="EMBL" id="MU275856">
    <property type="protein sequence ID" value="KAI0051045.1"/>
    <property type="molecule type" value="Genomic_DNA"/>
</dbReference>
<dbReference type="Proteomes" id="UP000814033">
    <property type="component" value="Unassembled WGS sequence"/>
</dbReference>
<protein>
    <submittedName>
        <fullName evidence="1">Uncharacterized protein</fullName>
    </submittedName>
</protein>
<proteinExistence type="predicted"/>
<gene>
    <name evidence="1" type="ORF">FA95DRAFT_425581</name>
</gene>